<sequence length="253" mass="27944">MSSHYLNSPGLSNANQNLVLAAWANSLDVEAHALHRANHDPSQIRRFEIAAEHDLTDWDPNTATFIQLFNISLLYGPTWFLDAARNIDDDVLVQESTMLQLGYAAGARSLGEEVLYYAEDIPYYEDAQLNVTSHSKDIRRLEAACPPDDIVAQPLDALDHYFTVSAFGEHSEPIAAAGYDVFSDTVGQLAVLVAEAQRTKGYGTFMLARVAEECMFDGFIPQWVTPVGDEIGEKMANDVGFILSGYRTSVMFA</sequence>
<organism evidence="1 2">
    <name type="scientific">Enteractinococcus helveticum</name>
    <dbReference type="NCBI Taxonomy" id="1837282"/>
    <lineage>
        <taxon>Bacteria</taxon>
        <taxon>Bacillati</taxon>
        <taxon>Actinomycetota</taxon>
        <taxon>Actinomycetes</taxon>
        <taxon>Micrococcales</taxon>
        <taxon>Micrococcaceae</taxon>
    </lineage>
</organism>
<dbReference type="RefSeq" id="WP_303905528.1">
    <property type="nucleotide sequence ID" value="NZ_DYXC01000084.1"/>
</dbReference>
<dbReference type="Gene3D" id="3.40.630.30">
    <property type="match status" value="1"/>
</dbReference>
<evidence type="ECO:0000313" key="1">
    <source>
        <dbReference type="EMBL" id="HJF14732.1"/>
    </source>
</evidence>
<dbReference type="EMBL" id="DYXC01000084">
    <property type="protein sequence ID" value="HJF14732.1"/>
    <property type="molecule type" value="Genomic_DNA"/>
</dbReference>
<comment type="caution">
    <text evidence="1">The sequence shown here is derived from an EMBL/GenBank/DDBJ whole genome shotgun (WGS) entry which is preliminary data.</text>
</comment>
<dbReference type="AlphaFoldDB" id="A0A921FPF6"/>
<accession>A0A921FPF6</accession>
<dbReference type="Proteomes" id="UP000703315">
    <property type="component" value="Unassembled WGS sequence"/>
</dbReference>
<gene>
    <name evidence="1" type="ORF">K8V32_07990</name>
</gene>
<name>A0A921FPF6_9MICC</name>
<evidence type="ECO:0008006" key="3">
    <source>
        <dbReference type="Google" id="ProtNLM"/>
    </source>
</evidence>
<dbReference type="SUPFAM" id="SSF55729">
    <property type="entry name" value="Acyl-CoA N-acyltransferases (Nat)"/>
    <property type="match status" value="1"/>
</dbReference>
<proteinExistence type="predicted"/>
<reference evidence="1" key="2">
    <citation type="submission" date="2021-09" db="EMBL/GenBank/DDBJ databases">
        <authorList>
            <person name="Gilroy R."/>
        </authorList>
    </citation>
    <scope>NUCLEOTIDE SEQUENCE</scope>
    <source>
        <strain evidence="1">ChiHjej13B12-14962</strain>
    </source>
</reference>
<protein>
    <recommendedName>
        <fullName evidence="3">N-acetyltransferase domain-containing protein</fullName>
    </recommendedName>
</protein>
<dbReference type="InterPro" id="IPR016181">
    <property type="entry name" value="Acyl_CoA_acyltransferase"/>
</dbReference>
<reference evidence="1" key="1">
    <citation type="journal article" date="2021" name="PeerJ">
        <title>Extensive microbial diversity within the chicken gut microbiome revealed by metagenomics and culture.</title>
        <authorList>
            <person name="Gilroy R."/>
            <person name="Ravi A."/>
            <person name="Getino M."/>
            <person name="Pursley I."/>
            <person name="Horton D.L."/>
            <person name="Alikhan N.F."/>
            <person name="Baker D."/>
            <person name="Gharbi K."/>
            <person name="Hall N."/>
            <person name="Watson M."/>
            <person name="Adriaenssens E.M."/>
            <person name="Foster-Nyarko E."/>
            <person name="Jarju S."/>
            <person name="Secka A."/>
            <person name="Antonio M."/>
            <person name="Oren A."/>
            <person name="Chaudhuri R.R."/>
            <person name="La Ragione R."/>
            <person name="Hildebrand F."/>
            <person name="Pallen M.J."/>
        </authorList>
    </citation>
    <scope>NUCLEOTIDE SEQUENCE</scope>
    <source>
        <strain evidence="1">ChiHjej13B12-14962</strain>
    </source>
</reference>
<evidence type="ECO:0000313" key="2">
    <source>
        <dbReference type="Proteomes" id="UP000703315"/>
    </source>
</evidence>